<accession>A0AAU9S3R9</accession>
<feature type="region of interest" description="Disordered" evidence="6">
    <location>
        <begin position="55"/>
        <end position="80"/>
    </location>
</feature>
<feature type="binding site" evidence="5">
    <location>
        <position position="158"/>
    </location>
    <ligand>
        <name>ATP</name>
        <dbReference type="ChEBI" id="CHEBI:30616"/>
    </ligand>
</feature>
<dbReference type="GO" id="GO:0005524">
    <property type="term" value="F:ATP binding"/>
    <property type="evidence" value="ECO:0007669"/>
    <property type="project" value="UniProtKB-UniRule"/>
</dbReference>
<evidence type="ECO:0000256" key="6">
    <source>
        <dbReference type="SAM" id="MobiDB-lite"/>
    </source>
</evidence>
<dbReference type="Pfam" id="PF00069">
    <property type="entry name" value="Pkinase"/>
    <property type="match status" value="1"/>
</dbReference>
<dbReference type="PROSITE" id="PS00108">
    <property type="entry name" value="PROTEIN_KINASE_ST"/>
    <property type="match status" value="1"/>
</dbReference>
<keyword evidence="9" id="KW-1185">Reference proteome</keyword>
<dbReference type="GO" id="GO:0004672">
    <property type="term" value="F:protein kinase activity"/>
    <property type="evidence" value="ECO:0007669"/>
    <property type="project" value="InterPro"/>
</dbReference>
<keyword evidence="1" id="KW-0808">Transferase</keyword>
<gene>
    <name evidence="8" type="ORF">TAV2_LOCUS11845</name>
</gene>
<evidence type="ECO:0000256" key="2">
    <source>
        <dbReference type="ARBA" id="ARBA00022741"/>
    </source>
</evidence>
<dbReference type="PANTHER" id="PTHR45621">
    <property type="entry name" value="OS01G0588500 PROTEIN-RELATED"/>
    <property type="match status" value="1"/>
</dbReference>
<dbReference type="Gene3D" id="1.10.510.10">
    <property type="entry name" value="Transferase(Phosphotransferase) domain 1"/>
    <property type="match status" value="2"/>
</dbReference>
<feature type="compositionally biased region" description="Basic and acidic residues" evidence="6">
    <location>
        <begin position="55"/>
        <end position="76"/>
    </location>
</feature>
<protein>
    <recommendedName>
        <fullName evidence="7">Protein kinase domain-containing protein</fullName>
    </recommendedName>
</protein>
<dbReference type="SUPFAM" id="SSF56112">
    <property type="entry name" value="Protein kinase-like (PK-like)"/>
    <property type="match status" value="1"/>
</dbReference>
<evidence type="ECO:0000313" key="9">
    <source>
        <dbReference type="Proteomes" id="UP000836841"/>
    </source>
</evidence>
<dbReference type="InterPro" id="IPR000719">
    <property type="entry name" value="Prot_kinase_dom"/>
</dbReference>
<evidence type="ECO:0000256" key="5">
    <source>
        <dbReference type="PROSITE-ProRule" id="PRU10141"/>
    </source>
</evidence>
<feature type="domain" description="Protein kinase" evidence="7">
    <location>
        <begin position="200"/>
        <end position="354"/>
    </location>
</feature>
<name>A0AAU9S3R9_THLAR</name>
<evidence type="ECO:0000256" key="3">
    <source>
        <dbReference type="ARBA" id="ARBA00022777"/>
    </source>
</evidence>
<keyword evidence="3" id="KW-0418">Kinase</keyword>
<evidence type="ECO:0000259" key="7">
    <source>
        <dbReference type="Pfam" id="PF00069"/>
    </source>
</evidence>
<dbReference type="Gene3D" id="3.30.200.20">
    <property type="entry name" value="Phosphorylase Kinase, domain 1"/>
    <property type="match status" value="1"/>
</dbReference>
<proteinExistence type="predicted"/>
<keyword evidence="4 5" id="KW-0067">ATP-binding</keyword>
<dbReference type="InterPro" id="IPR008271">
    <property type="entry name" value="Ser/Thr_kinase_AS"/>
</dbReference>
<dbReference type="InterPro" id="IPR050823">
    <property type="entry name" value="Plant_Ser_Thr_Prot_Kinase"/>
</dbReference>
<evidence type="ECO:0000256" key="1">
    <source>
        <dbReference type="ARBA" id="ARBA00022679"/>
    </source>
</evidence>
<dbReference type="Proteomes" id="UP000836841">
    <property type="component" value="Unassembled WGS sequence"/>
</dbReference>
<dbReference type="AlphaFoldDB" id="A0AAU9S3R9"/>
<evidence type="ECO:0000313" key="8">
    <source>
        <dbReference type="EMBL" id="CAH2056485.1"/>
    </source>
</evidence>
<evidence type="ECO:0000256" key="4">
    <source>
        <dbReference type="ARBA" id="ARBA00022840"/>
    </source>
</evidence>
<comment type="caution">
    <text evidence="8">The sequence shown here is derived from an EMBL/GenBank/DDBJ whole genome shotgun (WGS) entry which is preliminary data.</text>
</comment>
<dbReference type="InterPro" id="IPR017441">
    <property type="entry name" value="Protein_kinase_ATP_BS"/>
</dbReference>
<organism evidence="8 9">
    <name type="scientific">Thlaspi arvense</name>
    <name type="common">Field penny-cress</name>
    <dbReference type="NCBI Taxonomy" id="13288"/>
    <lineage>
        <taxon>Eukaryota</taxon>
        <taxon>Viridiplantae</taxon>
        <taxon>Streptophyta</taxon>
        <taxon>Embryophyta</taxon>
        <taxon>Tracheophyta</taxon>
        <taxon>Spermatophyta</taxon>
        <taxon>Magnoliopsida</taxon>
        <taxon>eudicotyledons</taxon>
        <taxon>Gunneridae</taxon>
        <taxon>Pentapetalae</taxon>
        <taxon>rosids</taxon>
        <taxon>malvids</taxon>
        <taxon>Brassicales</taxon>
        <taxon>Brassicaceae</taxon>
        <taxon>Thlaspideae</taxon>
        <taxon>Thlaspi</taxon>
    </lineage>
</organism>
<dbReference type="InterPro" id="IPR011009">
    <property type="entry name" value="Kinase-like_dom_sf"/>
</dbReference>
<dbReference type="EMBL" id="CAJVSB020000492">
    <property type="protein sequence ID" value="CAH2056485.1"/>
    <property type="molecule type" value="Genomic_DNA"/>
</dbReference>
<sequence length="446" mass="50181">MAKFALCRGSRVKGSYLILEIPVTLKAMKCFLIFKDRTRTREYFRDGRTRTRDYFKDDRTRTREQRSEPILKEQTKSDMSGAERVIKSSCSAASSRSIPELYEEKAQNLRVFSFSELRQATNGFNRLLKIGEGGFGSVYKGSIKTKDGKGDPIVVAIKMLDKDGFQDLKIKKNTGTSGPKDGAIAHMTQHDGIKSGFGERGLKWVQGRGVIYRDFKSSNVLLDEDFKPKLSDFGLAREGPTDGQTHVSTASGGNIWICGSGLHPDWTSDKQERCMEFWCDPHWEALIGKKLPQNRAEASRVGETIPADSRKFPLIMDPRLENQFSLNAARRIARLADSCLVKNAKERPMMSQVVDRLKQIMQVLDEAGPSDNVCNDVEDDMVDSEGSPKQTGPVESAKRRMAQLAKLSEHVGEFGRRKFMVLQRTKQLVYAFEIVSKILENGAFDI</sequence>
<dbReference type="PROSITE" id="PS00107">
    <property type="entry name" value="PROTEIN_KINASE_ATP"/>
    <property type="match status" value="1"/>
</dbReference>
<keyword evidence="2 5" id="KW-0547">Nucleotide-binding</keyword>
<reference evidence="8 9" key="1">
    <citation type="submission" date="2022-03" db="EMBL/GenBank/DDBJ databases">
        <authorList>
            <person name="Nunn A."/>
            <person name="Chopra R."/>
            <person name="Nunn A."/>
            <person name="Contreras Garrido A."/>
        </authorList>
    </citation>
    <scope>NUCLEOTIDE SEQUENCE [LARGE SCALE GENOMIC DNA]</scope>
</reference>